<evidence type="ECO:0000256" key="10">
    <source>
        <dbReference type="SAM" id="Phobius"/>
    </source>
</evidence>
<keyword evidence="5" id="KW-0406">Ion transport</keyword>
<name>A0A7R9IIF0_9NEOP</name>
<keyword evidence="10" id="KW-1133">Transmembrane helix</keyword>
<dbReference type="PANTHER" id="PTHR47143">
    <property type="entry name" value="TRANSIENT RECEPTOR POTENTIAL CATION CHANNEL PROTEIN PAINLESS"/>
    <property type="match status" value="1"/>
</dbReference>
<evidence type="ECO:0000256" key="8">
    <source>
        <dbReference type="PROSITE-ProRule" id="PRU00023"/>
    </source>
</evidence>
<organism evidence="11">
    <name type="scientific">Timema tahoe</name>
    <dbReference type="NCBI Taxonomy" id="61484"/>
    <lineage>
        <taxon>Eukaryota</taxon>
        <taxon>Metazoa</taxon>
        <taxon>Ecdysozoa</taxon>
        <taxon>Arthropoda</taxon>
        <taxon>Hexapoda</taxon>
        <taxon>Insecta</taxon>
        <taxon>Pterygota</taxon>
        <taxon>Neoptera</taxon>
        <taxon>Polyneoptera</taxon>
        <taxon>Phasmatodea</taxon>
        <taxon>Timematodea</taxon>
        <taxon>Timematoidea</taxon>
        <taxon>Timematidae</taxon>
        <taxon>Timema</taxon>
    </lineage>
</organism>
<feature type="region of interest" description="Disordered" evidence="9">
    <location>
        <begin position="1"/>
        <end position="43"/>
    </location>
</feature>
<dbReference type="PROSITE" id="PS50297">
    <property type="entry name" value="ANK_REP_REGION"/>
    <property type="match status" value="1"/>
</dbReference>
<dbReference type="InterPro" id="IPR052076">
    <property type="entry name" value="TRP_cation_channel"/>
</dbReference>
<feature type="region of interest" description="Disordered" evidence="9">
    <location>
        <begin position="666"/>
        <end position="688"/>
    </location>
</feature>
<feature type="transmembrane region" description="Helical" evidence="10">
    <location>
        <begin position="889"/>
        <end position="909"/>
    </location>
</feature>
<evidence type="ECO:0000313" key="11">
    <source>
        <dbReference type="EMBL" id="CAD7458987.1"/>
    </source>
</evidence>
<protein>
    <submittedName>
        <fullName evidence="11">Uncharacterized protein</fullName>
    </submittedName>
</protein>
<dbReference type="EMBL" id="OE002591">
    <property type="protein sequence ID" value="CAD7458987.1"/>
    <property type="molecule type" value="Genomic_DNA"/>
</dbReference>
<reference evidence="11" key="1">
    <citation type="submission" date="2020-11" db="EMBL/GenBank/DDBJ databases">
        <authorList>
            <person name="Tran Van P."/>
        </authorList>
    </citation>
    <scope>NUCLEOTIDE SEQUENCE</scope>
</reference>
<evidence type="ECO:0000256" key="4">
    <source>
        <dbReference type="ARBA" id="ARBA00023043"/>
    </source>
</evidence>
<keyword evidence="3" id="KW-0677">Repeat</keyword>
<dbReference type="PROSITE" id="PS50088">
    <property type="entry name" value="ANK_REPEAT"/>
    <property type="match status" value="1"/>
</dbReference>
<feature type="transmembrane region" description="Helical" evidence="10">
    <location>
        <begin position="387"/>
        <end position="406"/>
    </location>
</feature>
<keyword evidence="10" id="KW-0812">Transmembrane</keyword>
<dbReference type="GO" id="GO:0022857">
    <property type="term" value="F:transmembrane transporter activity"/>
    <property type="evidence" value="ECO:0007669"/>
    <property type="project" value="TreeGrafter"/>
</dbReference>
<dbReference type="PANTHER" id="PTHR47143:SF1">
    <property type="entry name" value="ION_TRANS DOMAIN-CONTAINING PROTEIN"/>
    <property type="match status" value="1"/>
</dbReference>
<evidence type="ECO:0000256" key="9">
    <source>
        <dbReference type="SAM" id="MobiDB-lite"/>
    </source>
</evidence>
<evidence type="ECO:0000256" key="5">
    <source>
        <dbReference type="ARBA" id="ARBA00023065"/>
    </source>
</evidence>
<evidence type="ECO:0000256" key="6">
    <source>
        <dbReference type="ARBA" id="ARBA00023180"/>
    </source>
</evidence>
<feature type="transmembrane region" description="Helical" evidence="10">
    <location>
        <begin position="445"/>
        <end position="467"/>
    </location>
</feature>
<keyword evidence="4 8" id="KW-0040">ANK repeat</keyword>
<evidence type="ECO:0000256" key="7">
    <source>
        <dbReference type="ARBA" id="ARBA00023303"/>
    </source>
</evidence>
<dbReference type="InterPro" id="IPR002110">
    <property type="entry name" value="Ankyrin_rpt"/>
</dbReference>
<sequence length="958" mass="107558">MRRKRSRDRLQGPPQSSEVNFTAGDSSDDGLINESGDRSLSHQRGESCSLFSREIGACLINENKLVADTNYDLLVEAVRNGDVTTLKKMFQDNLDVSVLMFEVASRENPDVLDALLQPEQDNLDSTRILKAVKYNRVDSMRSLLGAGVEPSATEEFGHTIIQYAIIHNTLESLLKALNISTKDFNKSPTYKIVDERASLYSKDGYESDFSEIESNCTVRVNLKKYIMQTNKEGRNAFHTASSMGDLNILKLLYSTCDGDVDLDVMDKAGHTPLSMAIRGGYSNCVKFLIKNGSDLSMRFKSGVSAIQLLLKECPKGYEIMDKVLDFCAKEDGKIDFSMLFSDKAETQLDIVFLMFRYARRDQWGILSHPIVECLIALKWALVAPLFWMRFIAYIVFTGFLTSYTVARTMEADKPVTGMLRIPICFFASLVVALSMFFVSSTPKHLIHRTGVSILRLLPPVLAIVYVLLDDGVSRWPQQIGSFAILCCWLGLLMNLDIYPTLSHQAYMFLEICYGMFKYVLIFACVSVAFTLSFFVIFFDKHHFRNPWRAFLYTNMVLLQGGFSNVRLFDTEMHMDVTDSIVIGILALLFLLVTIIGVLNMLVGLAVRGSQELEIDGHIIYQKHKVETLYGLEKFVLNKYFKIYSQAVPKITNVKYISVIGRMRRKKSRDRLQEPPQDSGINFTAGESSDDGLVNENKLVADTNYDLLVEAVRNGDITTLKKMFQDNLDGNASTAVSSCKSRFQTSIEASPTTHRWLFCQRAIYSSVNWVKIFNITAAPAEKPCVHRWATKYTLHQGTCRLGRWIHHPIGGNNNDGHTVQERTAIANRLIGANLAPDPARAKRFFGPTFWVAVLSVVSRTTYYVTIVVFFNVVRGQATVQVMVFNLRAGLVLQTRLVFCLSSSVAFPSGISDSGIDTAPQVLARFSVSLAFIFCCTPLRVLNLWIIAADPARLANSCVL</sequence>
<feature type="transmembrane region" description="Helical" evidence="10">
    <location>
        <begin position="418"/>
        <end position="439"/>
    </location>
</feature>
<keyword evidence="10" id="KW-0472">Membrane</keyword>
<keyword evidence="7" id="KW-0407">Ion channel</keyword>
<feature type="compositionally biased region" description="Polar residues" evidence="9">
    <location>
        <begin position="13"/>
        <end position="25"/>
    </location>
</feature>
<feature type="repeat" description="ANK" evidence="8">
    <location>
        <begin position="268"/>
        <end position="300"/>
    </location>
</feature>
<gene>
    <name evidence="11" type="ORF">TTEB3V08_LOCUS6957</name>
</gene>
<evidence type="ECO:0000256" key="1">
    <source>
        <dbReference type="ARBA" id="ARBA00022448"/>
    </source>
</evidence>
<dbReference type="GO" id="GO:1902495">
    <property type="term" value="C:transmembrane transporter complex"/>
    <property type="evidence" value="ECO:0007669"/>
    <property type="project" value="TreeGrafter"/>
</dbReference>
<feature type="transmembrane region" description="Helical" evidence="10">
    <location>
        <begin position="479"/>
        <end position="498"/>
    </location>
</feature>
<evidence type="ECO:0000256" key="2">
    <source>
        <dbReference type="ARBA" id="ARBA00022606"/>
    </source>
</evidence>
<dbReference type="Pfam" id="PF12796">
    <property type="entry name" value="Ank_2"/>
    <property type="match status" value="1"/>
</dbReference>
<dbReference type="SMART" id="SM00248">
    <property type="entry name" value="ANK"/>
    <property type="match status" value="6"/>
</dbReference>
<keyword evidence="6" id="KW-0325">Glycoprotein</keyword>
<proteinExistence type="predicted"/>
<feature type="transmembrane region" description="Helical" evidence="10">
    <location>
        <begin position="550"/>
        <end position="568"/>
    </location>
</feature>
<evidence type="ECO:0000256" key="3">
    <source>
        <dbReference type="ARBA" id="ARBA00022737"/>
    </source>
</evidence>
<feature type="transmembrane region" description="Helical" evidence="10">
    <location>
        <begin position="921"/>
        <end position="945"/>
    </location>
</feature>
<dbReference type="AlphaFoldDB" id="A0A7R9IIF0"/>
<dbReference type="GO" id="GO:0034220">
    <property type="term" value="P:monoatomic ion transmembrane transport"/>
    <property type="evidence" value="ECO:0007669"/>
    <property type="project" value="UniProtKB-KW"/>
</dbReference>
<keyword evidence="2" id="KW-0716">Sensory transduction</keyword>
<feature type="transmembrane region" description="Helical" evidence="10">
    <location>
        <begin position="518"/>
        <end position="538"/>
    </location>
</feature>
<keyword evidence="1" id="KW-0813">Transport</keyword>
<dbReference type="Gene3D" id="1.25.40.20">
    <property type="entry name" value="Ankyrin repeat-containing domain"/>
    <property type="match status" value="2"/>
</dbReference>
<feature type="transmembrane region" description="Helical" evidence="10">
    <location>
        <begin position="848"/>
        <end position="869"/>
    </location>
</feature>
<feature type="transmembrane region" description="Helical" evidence="10">
    <location>
        <begin position="580"/>
        <end position="602"/>
    </location>
</feature>
<dbReference type="InterPro" id="IPR036770">
    <property type="entry name" value="Ankyrin_rpt-contain_sf"/>
</dbReference>
<dbReference type="SUPFAM" id="SSF48403">
    <property type="entry name" value="Ankyrin repeat"/>
    <property type="match status" value="1"/>
</dbReference>
<accession>A0A7R9IIF0</accession>